<evidence type="ECO:0000313" key="3">
    <source>
        <dbReference type="Proteomes" id="UP000299102"/>
    </source>
</evidence>
<dbReference type="CDD" id="cd20379">
    <property type="entry name" value="Tudor_dTUD-like"/>
    <property type="match status" value="1"/>
</dbReference>
<comment type="caution">
    <text evidence="2">The sequence shown here is derived from an EMBL/GenBank/DDBJ whole genome shotgun (WGS) entry which is preliminary data.</text>
</comment>
<feature type="domain" description="Tudor" evidence="1">
    <location>
        <begin position="1"/>
        <end position="45"/>
    </location>
</feature>
<evidence type="ECO:0000313" key="2">
    <source>
        <dbReference type="EMBL" id="GBP04093.1"/>
    </source>
</evidence>
<dbReference type="EMBL" id="BGZK01007467">
    <property type="protein sequence ID" value="GBP04093.1"/>
    <property type="molecule type" value="Genomic_DNA"/>
</dbReference>
<reference evidence="2 3" key="1">
    <citation type="journal article" date="2019" name="Commun. Biol.">
        <title>The bagworm genome reveals a unique fibroin gene that provides high tensile strength.</title>
        <authorList>
            <person name="Kono N."/>
            <person name="Nakamura H."/>
            <person name="Ohtoshi R."/>
            <person name="Tomita M."/>
            <person name="Numata K."/>
            <person name="Arakawa K."/>
        </authorList>
    </citation>
    <scope>NUCLEOTIDE SEQUENCE [LARGE SCALE GENOMIC DNA]</scope>
</reference>
<keyword evidence="3" id="KW-1185">Reference proteome</keyword>
<gene>
    <name evidence="2" type="ORF">EVAR_91364_1</name>
</gene>
<dbReference type="PROSITE" id="PS50304">
    <property type="entry name" value="TUDOR"/>
    <property type="match status" value="1"/>
</dbReference>
<evidence type="ECO:0000259" key="1">
    <source>
        <dbReference type="PROSITE" id="PS50304"/>
    </source>
</evidence>
<dbReference type="AlphaFoldDB" id="A0A4C1SPD5"/>
<dbReference type="Gene3D" id="2.30.30.140">
    <property type="match status" value="1"/>
</dbReference>
<dbReference type="Proteomes" id="UP000299102">
    <property type="component" value="Unassembled WGS sequence"/>
</dbReference>
<name>A0A4C1SPD5_EUMVA</name>
<dbReference type="Pfam" id="PF00567">
    <property type="entry name" value="TUDOR"/>
    <property type="match status" value="1"/>
</dbReference>
<proteinExistence type="predicted"/>
<dbReference type="InterPro" id="IPR002999">
    <property type="entry name" value="Tudor"/>
</dbReference>
<organism evidence="2 3">
    <name type="scientific">Eumeta variegata</name>
    <name type="common">Bagworm moth</name>
    <name type="synonym">Eumeta japonica</name>
    <dbReference type="NCBI Taxonomy" id="151549"/>
    <lineage>
        <taxon>Eukaryota</taxon>
        <taxon>Metazoa</taxon>
        <taxon>Ecdysozoa</taxon>
        <taxon>Arthropoda</taxon>
        <taxon>Hexapoda</taxon>
        <taxon>Insecta</taxon>
        <taxon>Pterygota</taxon>
        <taxon>Neoptera</taxon>
        <taxon>Endopterygota</taxon>
        <taxon>Lepidoptera</taxon>
        <taxon>Glossata</taxon>
        <taxon>Ditrysia</taxon>
        <taxon>Tineoidea</taxon>
        <taxon>Psychidae</taxon>
        <taxon>Oiketicinae</taxon>
        <taxon>Eumeta</taxon>
    </lineage>
</organism>
<protein>
    <recommendedName>
        <fullName evidence="1">Tudor domain-containing protein</fullName>
    </recommendedName>
</protein>
<sequence length="302" mass="34433">MLYRAEILENFPDIQKATIRLIDYGNELRVAHSKLFPPIPIMLNLNSYAFRVSLPNECGPVEIEGIITIKILGEMQRGNYYNVECKMKSISLQLPIELFNKEHTLKFVKCFVNGRNALLRLYSDIGISDQELDLLLNSPEGLNFELESIPTVGAFVAARTQYGWKRARVLGFHEKQRQFLIYAIDDDDEKLKSMTLLLIFMVKGDESSAVVASGAEEVVARRDLRKPTLFACSLPVRCFRVTLMFLENIPTPVANNKALEALENCMKNFVEFDVTYNENKAVDLLFRTKEKQSLCKSFTDGI</sequence>
<accession>A0A4C1SPD5</accession>
<dbReference type="SUPFAM" id="SSF63748">
    <property type="entry name" value="Tudor/PWWP/MBT"/>
    <property type="match status" value="1"/>
</dbReference>
<dbReference type="OrthoDB" id="10023235at2759"/>